<reference evidence="3 4" key="1">
    <citation type="journal article" date="2023" name="bioRxiv">
        <title>Genome report: Whole genome sequence and annotation of Penstemon davidsonii.</title>
        <authorList>
            <person name="Ostevik K.L."/>
            <person name="Alabady M."/>
            <person name="Zhang M."/>
            <person name="Rausher M.D."/>
        </authorList>
    </citation>
    <scope>NUCLEOTIDE SEQUENCE [LARGE SCALE GENOMIC DNA]</scope>
    <source>
        <strain evidence="3">DNT005</strain>
        <tissue evidence="3">Whole leaf</tissue>
    </source>
</reference>
<dbReference type="SUPFAM" id="SSF52540">
    <property type="entry name" value="P-loop containing nucleoside triphosphate hydrolases"/>
    <property type="match status" value="1"/>
</dbReference>
<gene>
    <name evidence="3" type="ORF">RD792_010321</name>
</gene>
<evidence type="ECO:0000313" key="4">
    <source>
        <dbReference type="Proteomes" id="UP001291926"/>
    </source>
</evidence>
<dbReference type="Pfam" id="PF08423">
    <property type="entry name" value="Rad51"/>
    <property type="match status" value="1"/>
</dbReference>
<dbReference type="EMBL" id="JAYDYQ010002534">
    <property type="protein sequence ID" value="KAK4483141.1"/>
    <property type="molecule type" value="Genomic_DNA"/>
</dbReference>
<dbReference type="PANTHER" id="PTHR46456:SF1">
    <property type="entry name" value="DNA REPAIR PROTEIN RAD51 HOMOLOG 2"/>
    <property type="match status" value="1"/>
</dbReference>
<accession>A0ABR0D2P5</accession>
<feature type="transmembrane region" description="Helical" evidence="1">
    <location>
        <begin position="158"/>
        <end position="177"/>
    </location>
</feature>
<dbReference type="InterPro" id="IPR013632">
    <property type="entry name" value="Rad51_C"/>
</dbReference>
<dbReference type="Gene3D" id="3.40.50.300">
    <property type="entry name" value="P-loop containing nucleotide triphosphate hydrolases"/>
    <property type="match status" value="1"/>
</dbReference>
<comment type="caution">
    <text evidence="3">The sequence shown here is derived from an EMBL/GenBank/DDBJ whole genome shotgun (WGS) entry which is preliminary data.</text>
</comment>
<dbReference type="PROSITE" id="PS50162">
    <property type="entry name" value="RECA_2"/>
    <property type="match status" value="1"/>
</dbReference>
<evidence type="ECO:0000256" key="1">
    <source>
        <dbReference type="SAM" id="Phobius"/>
    </source>
</evidence>
<protein>
    <recommendedName>
        <fullName evidence="2">RecA family profile 1 domain-containing protein</fullName>
    </recommendedName>
</protein>
<proteinExistence type="predicted"/>
<sequence length="179" mass="20222">MAGRILVLRPASLSEFTESLQQIKVSLLQHHVKLLIVDSMAALASGEYGPGPPRQHPLGWHISFIKSLAEFCRIPVVVTNQVRSQVHDDASRYLFQENCRAETQEDPPKFSSHLVAALGIHWAHAVTIRLVLESRSGFILLCISIFKLKPKKSDAYPCFVRLTFLSLLYCCCFWIIIMC</sequence>
<keyword evidence="1" id="KW-0812">Transmembrane</keyword>
<dbReference type="InterPro" id="IPR030548">
    <property type="entry name" value="RAD51B"/>
</dbReference>
<keyword evidence="1" id="KW-0472">Membrane</keyword>
<dbReference type="PANTHER" id="PTHR46456">
    <property type="entry name" value="DNA REPAIR PROTEIN RAD51 HOMOLOG 2"/>
    <property type="match status" value="1"/>
</dbReference>
<dbReference type="InterPro" id="IPR027417">
    <property type="entry name" value="P-loop_NTPase"/>
</dbReference>
<dbReference type="InterPro" id="IPR020588">
    <property type="entry name" value="RecA_ATP-bd"/>
</dbReference>
<keyword evidence="1" id="KW-1133">Transmembrane helix</keyword>
<evidence type="ECO:0000259" key="2">
    <source>
        <dbReference type="PROSITE" id="PS50162"/>
    </source>
</evidence>
<feature type="domain" description="RecA family profile 1" evidence="2">
    <location>
        <begin position="1"/>
        <end position="82"/>
    </location>
</feature>
<name>A0ABR0D2P5_9LAMI</name>
<dbReference type="Proteomes" id="UP001291926">
    <property type="component" value="Unassembled WGS sequence"/>
</dbReference>
<keyword evidence="4" id="KW-1185">Reference proteome</keyword>
<evidence type="ECO:0000313" key="3">
    <source>
        <dbReference type="EMBL" id="KAK4483141.1"/>
    </source>
</evidence>
<organism evidence="3 4">
    <name type="scientific">Penstemon davidsonii</name>
    <dbReference type="NCBI Taxonomy" id="160366"/>
    <lineage>
        <taxon>Eukaryota</taxon>
        <taxon>Viridiplantae</taxon>
        <taxon>Streptophyta</taxon>
        <taxon>Embryophyta</taxon>
        <taxon>Tracheophyta</taxon>
        <taxon>Spermatophyta</taxon>
        <taxon>Magnoliopsida</taxon>
        <taxon>eudicotyledons</taxon>
        <taxon>Gunneridae</taxon>
        <taxon>Pentapetalae</taxon>
        <taxon>asterids</taxon>
        <taxon>lamiids</taxon>
        <taxon>Lamiales</taxon>
        <taxon>Plantaginaceae</taxon>
        <taxon>Cheloneae</taxon>
        <taxon>Penstemon</taxon>
    </lineage>
</organism>